<evidence type="ECO:0000313" key="2">
    <source>
        <dbReference type="Proteomes" id="UP000077349"/>
    </source>
</evidence>
<dbReference type="PATRIC" id="fig|178901.16.peg.3920"/>
<reference evidence="1 2" key="1">
    <citation type="submission" date="2016-03" db="EMBL/GenBank/DDBJ databases">
        <title>Draft genome sequence of Acetobacter malorum CECT 7742, a strain isolated from strawberry vinegar.</title>
        <authorList>
            <person name="Sainz F."/>
            <person name="Mas A."/>
            <person name="Torija M.J."/>
        </authorList>
    </citation>
    <scope>NUCLEOTIDE SEQUENCE [LARGE SCALE GENOMIC DNA]</scope>
    <source>
        <strain evidence="1 2">CECT 7742</strain>
    </source>
</reference>
<sequence>MGTIIDMLGDNGRGRNLVAWLFELLRSKVAKAVDRLFTLDKPIAIACC</sequence>
<comment type="caution">
    <text evidence="1">The sequence shown here is derived from an EMBL/GenBank/DDBJ whole genome shotgun (WGS) entry which is preliminary data.</text>
</comment>
<name>A0A177G5X6_9PROT</name>
<protein>
    <submittedName>
        <fullName evidence="1">Uncharacterized protein</fullName>
    </submittedName>
</protein>
<organism evidence="1 2">
    <name type="scientific">Acetobacter malorum</name>
    <dbReference type="NCBI Taxonomy" id="178901"/>
    <lineage>
        <taxon>Bacteria</taxon>
        <taxon>Pseudomonadati</taxon>
        <taxon>Pseudomonadota</taxon>
        <taxon>Alphaproteobacteria</taxon>
        <taxon>Acetobacterales</taxon>
        <taxon>Acetobacteraceae</taxon>
        <taxon>Acetobacter</taxon>
    </lineage>
</organism>
<dbReference type="AlphaFoldDB" id="A0A177G5X6"/>
<accession>A0A177G5X6</accession>
<gene>
    <name evidence="1" type="ORF">Amal_03648</name>
</gene>
<dbReference type="EMBL" id="LVHD01000105">
    <property type="protein sequence ID" value="OAG75181.1"/>
    <property type="molecule type" value="Genomic_DNA"/>
</dbReference>
<dbReference type="Proteomes" id="UP000077349">
    <property type="component" value="Unassembled WGS sequence"/>
</dbReference>
<evidence type="ECO:0000313" key="1">
    <source>
        <dbReference type="EMBL" id="OAG75181.1"/>
    </source>
</evidence>
<proteinExistence type="predicted"/>